<name>Q1DD06_MYXXD</name>
<evidence type="ECO:0000313" key="6">
    <source>
        <dbReference type="EMBL" id="ABF85941.1"/>
    </source>
</evidence>
<dbReference type="EnsemblBacteria" id="ABF85941">
    <property type="protein sequence ID" value="ABF85941"/>
    <property type="gene ID" value="MXAN_1208"/>
</dbReference>
<dbReference type="eggNOG" id="COG0863">
    <property type="taxonomic scope" value="Bacteria"/>
</dbReference>
<protein>
    <recommendedName>
        <fullName evidence="3">Methyltransferase</fullName>
        <ecNumber evidence="3">2.1.1.-</ecNumber>
    </recommendedName>
</protein>
<dbReference type="PRINTS" id="PR00508">
    <property type="entry name" value="S21N4MTFRASE"/>
</dbReference>
<keyword evidence="2" id="KW-0808">Transferase</keyword>
<reference evidence="6 7" key="1">
    <citation type="journal article" date="2006" name="Proc. Natl. Acad. Sci. U.S.A.">
        <title>Evolution of sensory complexity recorded in a myxobacterial genome.</title>
        <authorList>
            <person name="Goldman B.S."/>
            <person name="Nierman W.C."/>
            <person name="Kaiser D."/>
            <person name="Slater S.C."/>
            <person name="Durkin A.S."/>
            <person name="Eisen J.A."/>
            <person name="Ronning C.M."/>
            <person name="Barbazuk W.B."/>
            <person name="Blanchard M."/>
            <person name="Field C."/>
            <person name="Halling C."/>
            <person name="Hinkle G."/>
            <person name="Iartchuk O."/>
            <person name="Kim H.S."/>
            <person name="Mackenzie C."/>
            <person name="Madupu R."/>
            <person name="Miller N."/>
            <person name="Shvartsbeyn A."/>
            <person name="Sullivan S.A."/>
            <person name="Vaudin M."/>
            <person name="Wiegand R."/>
            <person name="Kaplan H.B."/>
        </authorList>
    </citation>
    <scope>NUCLEOTIDE SEQUENCE [LARGE SCALE GENOMIC DNA]</scope>
    <source>
        <strain evidence="7">DK1622</strain>
    </source>
</reference>
<comment type="similarity">
    <text evidence="3">Belongs to the N(4)/N(6)-methyltransferase family.</text>
</comment>
<feature type="region of interest" description="Disordered" evidence="4">
    <location>
        <begin position="149"/>
        <end position="171"/>
    </location>
</feature>
<dbReference type="REBASE" id="13888">
    <property type="entry name" value="M.MxaDKORF1208P"/>
</dbReference>
<dbReference type="Proteomes" id="UP000002402">
    <property type="component" value="Chromosome"/>
</dbReference>
<dbReference type="GO" id="GO:0003677">
    <property type="term" value="F:DNA binding"/>
    <property type="evidence" value="ECO:0007669"/>
    <property type="project" value="InterPro"/>
</dbReference>
<dbReference type="EMBL" id="CP000113">
    <property type="protein sequence ID" value="ABF85941.1"/>
    <property type="molecule type" value="Genomic_DNA"/>
</dbReference>
<organism evidence="6 7">
    <name type="scientific">Myxococcus xanthus (strain DK1622)</name>
    <dbReference type="NCBI Taxonomy" id="246197"/>
    <lineage>
        <taxon>Bacteria</taxon>
        <taxon>Pseudomonadati</taxon>
        <taxon>Myxococcota</taxon>
        <taxon>Myxococcia</taxon>
        <taxon>Myxococcales</taxon>
        <taxon>Cystobacterineae</taxon>
        <taxon>Myxococcaceae</taxon>
        <taxon>Myxococcus</taxon>
    </lineage>
</organism>
<evidence type="ECO:0000256" key="4">
    <source>
        <dbReference type="SAM" id="MobiDB-lite"/>
    </source>
</evidence>
<dbReference type="STRING" id="246197.MXAN_1208"/>
<dbReference type="Gene3D" id="3.40.50.150">
    <property type="entry name" value="Vaccinia Virus protein VP39"/>
    <property type="match status" value="1"/>
</dbReference>
<evidence type="ECO:0000256" key="3">
    <source>
        <dbReference type="RuleBase" id="RU362026"/>
    </source>
</evidence>
<feature type="compositionally biased region" description="Basic and acidic residues" evidence="4">
    <location>
        <begin position="232"/>
        <end position="242"/>
    </location>
</feature>
<dbReference type="HOGENOM" id="CLU_024927_11_0_7"/>
<feature type="region of interest" description="Disordered" evidence="4">
    <location>
        <begin position="325"/>
        <end position="348"/>
    </location>
</feature>
<dbReference type="SUPFAM" id="SSF53335">
    <property type="entry name" value="S-adenosyl-L-methionine-dependent methyltransferases"/>
    <property type="match status" value="1"/>
</dbReference>
<feature type="domain" description="DNA methylase N-4/N-6" evidence="5">
    <location>
        <begin position="344"/>
        <end position="406"/>
    </location>
</feature>
<dbReference type="GO" id="GO:0008170">
    <property type="term" value="F:N-methyltransferase activity"/>
    <property type="evidence" value="ECO:0007669"/>
    <property type="project" value="InterPro"/>
</dbReference>
<dbReference type="Pfam" id="PF01555">
    <property type="entry name" value="N6_N4_Mtase"/>
    <property type="match status" value="1"/>
</dbReference>
<feature type="region of interest" description="Disordered" evidence="4">
    <location>
        <begin position="232"/>
        <end position="267"/>
    </location>
</feature>
<evidence type="ECO:0000256" key="1">
    <source>
        <dbReference type="ARBA" id="ARBA00022603"/>
    </source>
</evidence>
<proteinExistence type="inferred from homology"/>
<dbReference type="AlphaFoldDB" id="Q1DD06"/>
<gene>
    <name evidence="6" type="ordered locus">MXAN_1208</name>
</gene>
<evidence type="ECO:0000256" key="2">
    <source>
        <dbReference type="ARBA" id="ARBA00022679"/>
    </source>
</evidence>
<dbReference type="EC" id="2.1.1.-" evidence="3"/>
<evidence type="ECO:0000259" key="5">
    <source>
        <dbReference type="Pfam" id="PF01555"/>
    </source>
</evidence>
<keyword evidence="1 6" id="KW-0489">Methyltransferase</keyword>
<accession>Q1DD06</accession>
<keyword evidence="7" id="KW-1185">Reference proteome</keyword>
<feature type="compositionally biased region" description="Basic residues" evidence="4">
    <location>
        <begin position="33"/>
        <end position="56"/>
    </location>
</feature>
<dbReference type="InterPro" id="IPR002941">
    <property type="entry name" value="DNA_methylase_N4/N6"/>
</dbReference>
<evidence type="ECO:0000313" key="7">
    <source>
        <dbReference type="Proteomes" id="UP000002402"/>
    </source>
</evidence>
<feature type="region of interest" description="Disordered" evidence="4">
    <location>
        <begin position="33"/>
        <end position="67"/>
    </location>
</feature>
<dbReference type="InterPro" id="IPR001091">
    <property type="entry name" value="RM_Methyltransferase"/>
</dbReference>
<dbReference type="GO" id="GO:0032259">
    <property type="term" value="P:methylation"/>
    <property type="evidence" value="ECO:0007669"/>
    <property type="project" value="UniProtKB-KW"/>
</dbReference>
<sequence>MSHSQNPHAFTVHEQQATHQPCGALRWRCRAGGRGSRARQRRRHCHRPTGRNRLHGSRVGQRQGRARRVDCVALRRDARSSAGAQARGHALVWALPRTSHWTATALEDAGFEIRDVVTHLFGTGFPKSLNVSKALDAAAGAQRRVVGPGKYANRGRRSDNQVYSSGTPSHLEVETLPATDAAREWEGWGTALKPAAEHWILCRKPLGGTVAANVQRWRTGALNVAACRTPHADPTDLAESKARNPGRPDTVTSAVYGTGRPQQRVDESGRWPANVTLDESAAELLDGQATNGGASRFFYIAKPTRTERDTGCAHLPFRTGAEACGRKEGSAGMNSPRAGANSGGGRNHHPTVKSLALMRWLCRLITPPGGTVLDLFAGSGSTGVAALAEGFDFIGIEREPAYAEIAHARLCHAIEPLPKSARI</sequence>
<dbReference type="InterPro" id="IPR029063">
    <property type="entry name" value="SAM-dependent_MTases_sf"/>
</dbReference>
<dbReference type="KEGG" id="mxa:MXAN_1208"/>